<dbReference type="InterPro" id="IPR041448">
    <property type="entry name" value="TNFR16_TM"/>
</dbReference>
<comment type="caution">
    <text evidence="16">The sequence shown here is derived from an EMBL/GenBank/DDBJ whole genome shotgun (WGS) entry which is preliminary data.</text>
</comment>
<feature type="region of interest" description="Disordered" evidence="13">
    <location>
        <begin position="405"/>
        <end position="445"/>
    </location>
</feature>
<comment type="subcellular location">
    <subcellularLocation>
        <location evidence="2">Cell membrane</location>
        <topology evidence="2">Single-pass type III membrane protein</topology>
    </subcellularLocation>
    <subcellularLocation>
        <location evidence="1">Nucleus</location>
    </subcellularLocation>
</comment>
<accession>A0AAW0IRU9</accession>
<dbReference type="Pfam" id="PF00531">
    <property type="entry name" value="Death"/>
    <property type="match status" value="1"/>
</dbReference>
<dbReference type="Gene3D" id="6.10.250.1780">
    <property type="match status" value="1"/>
</dbReference>
<dbReference type="GO" id="GO:0120025">
    <property type="term" value="C:plasma membrane bounded cell projection"/>
    <property type="evidence" value="ECO:0007669"/>
    <property type="project" value="UniProtKB-ARBA"/>
</dbReference>
<dbReference type="PANTHER" id="PTHR46605">
    <property type="entry name" value="TUMOR NECROSIS FACTOR RECEPTOR"/>
    <property type="match status" value="1"/>
</dbReference>
<evidence type="ECO:0000256" key="7">
    <source>
        <dbReference type="ARBA" id="ARBA00023136"/>
    </source>
</evidence>
<dbReference type="SUPFAM" id="SSF47986">
    <property type="entry name" value="DEATH domain"/>
    <property type="match status" value="1"/>
</dbReference>
<dbReference type="Pfam" id="PF18422">
    <property type="entry name" value="TNFR_16_TM"/>
    <property type="match status" value="1"/>
</dbReference>
<keyword evidence="17" id="KW-1185">Reference proteome</keyword>
<protein>
    <recommendedName>
        <fullName evidence="10">Death domain-containing membrane protein NRADD</fullName>
    </recommendedName>
    <alternativeName>
        <fullName evidence="11">Neurotrophin receptor homolog-2</fullName>
    </alternativeName>
    <alternativeName>
        <fullName evidence="12">Neurotrophin receptor-alike death domain protein</fullName>
    </alternativeName>
</protein>
<evidence type="ECO:0000313" key="16">
    <source>
        <dbReference type="EMBL" id="KAK7816896.1"/>
    </source>
</evidence>
<evidence type="ECO:0000259" key="15">
    <source>
        <dbReference type="PROSITE" id="PS50017"/>
    </source>
</evidence>
<evidence type="ECO:0000256" key="2">
    <source>
        <dbReference type="ARBA" id="ARBA00004361"/>
    </source>
</evidence>
<dbReference type="GO" id="GO:0031252">
    <property type="term" value="C:cell leading edge"/>
    <property type="evidence" value="ECO:0007669"/>
    <property type="project" value="UniProtKB-ARBA"/>
</dbReference>
<dbReference type="PROSITE" id="PS50017">
    <property type="entry name" value="DEATH_DOMAIN"/>
    <property type="match status" value="1"/>
</dbReference>
<dbReference type="GO" id="GO:0048406">
    <property type="term" value="F:nerve growth factor binding"/>
    <property type="evidence" value="ECO:0007669"/>
    <property type="project" value="TreeGrafter"/>
</dbReference>
<dbReference type="SMART" id="SM00005">
    <property type="entry name" value="DEATH"/>
    <property type="match status" value="1"/>
</dbReference>
<keyword evidence="9" id="KW-0539">Nucleus</keyword>
<keyword evidence="3" id="KW-1003">Cell membrane</keyword>
<organism evidence="16 17">
    <name type="scientific">Myodes glareolus</name>
    <name type="common">Bank vole</name>
    <name type="synonym">Clethrionomys glareolus</name>
    <dbReference type="NCBI Taxonomy" id="447135"/>
    <lineage>
        <taxon>Eukaryota</taxon>
        <taxon>Metazoa</taxon>
        <taxon>Chordata</taxon>
        <taxon>Craniata</taxon>
        <taxon>Vertebrata</taxon>
        <taxon>Euteleostomi</taxon>
        <taxon>Mammalia</taxon>
        <taxon>Eutheria</taxon>
        <taxon>Euarchontoglires</taxon>
        <taxon>Glires</taxon>
        <taxon>Rodentia</taxon>
        <taxon>Myomorpha</taxon>
        <taxon>Muroidea</taxon>
        <taxon>Cricetidae</taxon>
        <taxon>Arvicolinae</taxon>
        <taxon>Myodes</taxon>
    </lineage>
</organism>
<proteinExistence type="predicted"/>
<dbReference type="GO" id="GO:0005035">
    <property type="term" value="F:death receptor activity"/>
    <property type="evidence" value="ECO:0007669"/>
    <property type="project" value="TreeGrafter"/>
</dbReference>
<evidence type="ECO:0000256" key="4">
    <source>
        <dbReference type="ARBA" id="ARBA00022692"/>
    </source>
</evidence>
<keyword evidence="7 14" id="KW-0472">Membrane</keyword>
<evidence type="ECO:0000313" key="17">
    <source>
        <dbReference type="Proteomes" id="UP001488838"/>
    </source>
</evidence>
<name>A0AAW0IRU9_MYOGA</name>
<feature type="compositionally biased region" description="Basic residues" evidence="13">
    <location>
        <begin position="407"/>
        <end position="420"/>
    </location>
</feature>
<reference evidence="16 17" key="1">
    <citation type="journal article" date="2023" name="bioRxiv">
        <title>Conserved and derived expression patterns and positive selection on dental genes reveal complex evolutionary context of ever-growing rodent molars.</title>
        <authorList>
            <person name="Calamari Z.T."/>
            <person name="Song A."/>
            <person name="Cohen E."/>
            <person name="Akter M."/>
            <person name="Roy R.D."/>
            <person name="Hallikas O."/>
            <person name="Christensen M.M."/>
            <person name="Li P."/>
            <person name="Marangoni P."/>
            <person name="Jernvall J."/>
            <person name="Klein O.D."/>
        </authorList>
    </citation>
    <scope>NUCLEOTIDE SEQUENCE [LARGE SCALE GENOMIC DNA]</scope>
    <source>
        <strain evidence="16">V071</strain>
    </source>
</reference>
<evidence type="ECO:0000256" key="13">
    <source>
        <dbReference type="SAM" id="MobiDB-lite"/>
    </source>
</evidence>
<dbReference type="Proteomes" id="UP001488838">
    <property type="component" value="Unassembled WGS sequence"/>
</dbReference>
<evidence type="ECO:0000256" key="14">
    <source>
        <dbReference type="SAM" id="Phobius"/>
    </source>
</evidence>
<sequence>MDTALKGQDGDRERVWVGVEGALAPNTSSLFPPEPPGASSNIIPVYCALLATVVLGLLAYVAFKCWRSHRQRQQLAKARTVELGDPDRDQRHGDSSVFVDSPHCLEPCIPSQGSHPDLGCRLYLHIPQQQQQEVERLLMLGEPSKGWQGLAGRLGYQAEAVEAMACGQSPAYTLLRDWAAQEGSRATLRVLEDALVTIGREDVVQILGSPAEGCSVKTHQGQTTAELHLEYISLSSYANTQNLLLLPADAFPQCPDTASGPGAKAGQSSRPELPEGFATPGLQKEMHMALLKMQPSKSACEDEHVCKCNVLGHGREYRVLSRVLVQSLALLLGGVARPLALVLVLVVRVMWLEEVEEVEVEMKVGKTKNKTGVTSTTGPDKPRHHYKTQMPKVQNVKLTALLDLGRVPKKGEKKKSKPRLQRGAPPRITAERRALGPSGRSCRHR</sequence>
<dbReference type="AlphaFoldDB" id="A0AAW0IRU9"/>
<dbReference type="PANTHER" id="PTHR46605:SF1">
    <property type="entry name" value="DEATH DOMAIN-CONTAINING MEMBRANE PROTEIN NRADD"/>
    <property type="match status" value="1"/>
</dbReference>
<evidence type="ECO:0000256" key="8">
    <source>
        <dbReference type="ARBA" id="ARBA00023180"/>
    </source>
</evidence>
<dbReference type="InterPro" id="IPR011029">
    <property type="entry name" value="DEATH-like_dom_sf"/>
</dbReference>
<dbReference type="GO" id="GO:0009986">
    <property type="term" value="C:cell surface"/>
    <property type="evidence" value="ECO:0007669"/>
    <property type="project" value="TreeGrafter"/>
</dbReference>
<feature type="transmembrane region" description="Helical" evidence="14">
    <location>
        <begin position="42"/>
        <end position="63"/>
    </location>
</feature>
<feature type="domain" description="Death" evidence="15">
    <location>
        <begin position="147"/>
        <end position="211"/>
    </location>
</feature>
<keyword evidence="6 14" id="KW-1133">Transmembrane helix</keyword>
<dbReference type="GO" id="GO:0015026">
    <property type="term" value="F:coreceptor activity"/>
    <property type="evidence" value="ECO:0007669"/>
    <property type="project" value="TreeGrafter"/>
</dbReference>
<keyword evidence="5" id="KW-0053">Apoptosis</keyword>
<dbReference type="GO" id="GO:0007266">
    <property type="term" value="P:Rho protein signal transduction"/>
    <property type="evidence" value="ECO:0007669"/>
    <property type="project" value="TreeGrafter"/>
</dbReference>
<gene>
    <name evidence="16" type="ORF">U0070_021693</name>
</gene>
<dbReference type="Gene3D" id="1.10.533.10">
    <property type="entry name" value="Death Domain, Fas"/>
    <property type="match status" value="1"/>
</dbReference>
<feature type="transmembrane region" description="Helical" evidence="14">
    <location>
        <begin position="328"/>
        <end position="351"/>
    </location>
</feature>
<keyword evidence="8" id="KW-0325">Glycoprotein</keyword>
<evidence type="ECO:0000256" key="6">
    <source>
        <dbReference type="ARBA" id="ARBA00022989"/>
    </source>
</evidence>
<evidence type="ECO:0000256" key="11">
    <source>
        <dbReference type="ARBA" id="ARBA00079911"/>
    </source>
</evidence>
<dbReference type="EMBL" id="JBBHLL010000099">
    <property type="protein sequence ID" value="KAK7816896.1"/>
    <property type="molecule type" value="Genomic_DNA"/>
</dbReference>
<dbReference type="CDD" id="cd08311">
    <property type="entry name" value="Death_p75NR"/>
    <property type="match status" value="1"/>
</dbReference>
<evidence type="ECO:0000256" key="5">
    <source>
        <dbReference type="ARBA" id="ARBA00022703"/>
    </source>
</evidence>
<evidence type="ECO:0000256" key="9">
    <source>
        <dbReference type="ARBA" id="ARBA00023242"/>
    </source>
</evidence>
<dbReference type="GO" id="GO:0005634">
    <property type="term" value="C:nucleus"/>
    <property type="evidence" value="ECO:0007669"/>
    <property type="project" value="UniProtKB-SubCell"/>
</dbReference>
<dbReference type="GO" id="GO:0006915">
    <property type="term" value="P:apoptotic process"/>
    <property type="evidence" value="ECO:0007669"/>
    <property type="project" value="UniProtKB-KW"/>
</dbReference>
<evidence type="ECO:0000256" key="10">
    <source>
        <dbReference type="ARBA" id="ARBA00071339"/>
    </source>
</evidence>
<keyword evidence="4 14" id="KW-0812">Transmembrane</keyword>
<evidence type="ECO:0000256" key="12">
    <source>
        <dbReference type="ARBA" id="ARBA00081527"/>
    </source>
</evidence>
<evidence type="ECO:0000256" key="3">
    <source>
        <dbReference type="ARBA" id="ARBA00022475"/>
    </source>
</evidence>
<dbReference type="InterPro" id="IPR052302">
    <property type="entry name" value="Neurotrophin_rcpt-DD"/>
</dbReference>
<evidence type="ECO:0000256" key="1">
    <source>
        <dbReference type="ARBA" id="ARBA00004123"/>
    </source>
</evidence>
<dbReference type="InterPro" id="IPR000488">
    <property type="entry name" value="Death_dom"/>
</dbReference>
<dbReference type="GO" id="GO:0005886">
    <property type="term" value="C:plasma membrane"/>
    <property type="evidence" value="ECO:0007669"/>
    <property type="project" value="UniProtKB-SubCell"/>
</dbReference>
<dbReference type="FunFam" id="1.10.533.10:FF:000140">
    <property type="entry name" value="Death domain-containing membrane protein NRADD"/>
    <property type="match status" value="1"/>
</dbReference>